<dbReference type="CDD" id="cd00920">
    <property type="entry name" value="Cupredoxin"/>
    <property type="match status" value="2"/>
</dbReference>
<dbReference type="HOGENOM" id="CLU_060348_0_0_1"/>
<dbReference type="AlphaFoldDB" id="K5WZM7"/>
<name>K5WZM7_PHACS</name>
<evidence type="ECO:0008006" key="5">
    <source>
        <dbReference type="Google" id="ProtNLM"/>
    </source>
</evidence>
<dbReference type="KEGG" id="pco:PHACADRAFT_122015"/>
<proteinExistence type="predicted"/>
<dbReference type="PANTHER" id="PTHR34883:SF4">
    <property type="entry name" value="CUPREDOXIN"/>
    <property type="match status" value="1"/>
</dbReference>
<keyword evidence="2" id="KW-0732">Signal</keyword>
<dbReference type="RefSeq" id="XP_007396268.1">
    <property type="nucleotide sequence ID" value="XM_007396206.1"/>
</dbReference>
<evidence type="ECO:0000256" key="2">
    <source>
        <dbReference type="SAM" id="SignalP"/>
    </source>
</evidence>
<organism evidence="3 4">
    <name type="scientific">Phanerochaete carnosa (strain HHB-10118-sp)</name>
    <name type="common">White-rot fungus</name>
    <name type="synonym">Peniophora carnosa</name>
    <dbReference type="NCBI Taxonomy" id="650164"/>
    <lineage>
        <taxon>Eukaryota</taxon>
        <taxon>Fungi</taxon>
        <taxon>Dikarya</taxon>
        <taxon>Basidiomycota</taxon>
        <taxon>Agaricomycotina</taxon>
        <taxon>Agaricomycetes</taxon>
        <taxon>Polyporales</taxon>
        <taxon>Phanerochaetaceae</taxon>
        <taxon>Phanerochaete</taxon>
    </lineage>
</organism>
<keyword evidence="4" id="KW-1185">Reference proteome</keyword>
<evidence type="ECO:0000313" key="3">
    <source>
        <dbReference type="EMBL" id="EKM55962.1"/>
    </source>
</evidence>
<accession>K5WZM7</accession>
<dbReference type="Gene3D" id="2.60.40.420">
    <property type="entry name" value="Cupredoxins - blue copper proteins"/>
    <property type="match status" value="2"/>
</dbReference>
<dbReference type="InterPro" id="IPR008972">
    <property type="entry name" value="Cupredoxin"/>
</dbReference>
<dbReference type="GeneID" id="18907923"/>
<gene>
    <name evidence="3" type="ORF">PHACADRAFT_122015</name>
</gene>
<feature type="signal peptide" evidence="2">
    <location>
        <begin position="1"/>
        <end position="21"/>
    </location>
</feature>
<dbReference type="OrthoDB" id="1921208at2759"/>
<feature type="region of interest" description="Disordered" evidence="1">
    <location>
        <begin position="165"/>
        <end position="188"/>
    </location>
</feature>
<dbReference type="InParanoid" id="K5WZM7"/>
<reference evidence="3 4" key="1">
    <citation type="journal article" date="2012" name="BMC Genomics">
        <title>Comparative genomics of the white-rot fungi, Phanerochaete carnosa and P. chrysosporium, to elucidate the genetic basis of the distinct wood types they colonize.</title>
        <authorList>
            <person name="Suzuki H."/>
            <person name="MacDonald J."/>
            <person name="Syed K."/>
            <person name="Salamov A."/>
            <person name="Hori C."/>
            <person name="Aerts A."/>
            <person name="Henrissat B."/>
            <person name="Wiebenga A."/>
            <person name="vanKuyk P.A."/>
            <person name="Barry K."/>
            <person name="Lindquist E."/>
            <person name="LaButti K."/>
            <person name="Lapidus A."/>
            <person name="Lucas S."/>
            <person name="Coutinho P."/>
            <person name="Gong Y."/>
            <person name="Samejima M."/>
            <person name="Mahadevan R."/>
            <person name="Abou-Zaid M."/>
            <person name="de Vries R.P."/>
            <person name="Igarashi K."/>
            <person name="Yadav J.S."/>
            <person name="Grigoriev I.V."/>
            <person name="Master E.R."/>
        </authorList>
    </citation>
    <scope>NUCLEOTIDE SEQUENCE [LARGE SCALE GENOMIC DNA]</scope>
    <source>
        <strain evidence="3 4">HHB-10118-sp</strain>
    </source>
</reference>
<dbReference type="SUPFAM" id="SSF49503">
    <property type="entry name" value="Cupredoxins"/>
    <property type="match status" value="2"/>
</dbReference>
<evidence type="ECO:0000313" key="4">
    <source>
        <dbReference type="Proteomes" id="UP000008370"/>
    </source>
</evidence>
<dbReference type="EMBL" id="JH930472">
    <property type="protein sequence ID" value="EKM55962.1"/>
    <property type="molecule type" value="Genomic_DNA"/>
</dbReference>
<dbReference type="InterPro" id="IPR052953">
    <property type="entry name" value="Ser-rich/MCO-related"/>
</dbReference>
<dbReference type="PANTHER" id="PTHR34883">
    <property type="entry name" value="SERINE-RICH PROTEIN, PUTATIVE-RELATED-RELATED"/>
    <property type="match status" value="1"/>
</dbReference>
<evidence type="ECO:0000256" key="1">
    <source>
        <dbReference type="SAM" id="MobiDB-lite"/>
    </source>
</evidence>
<dbReference type="STRING" id="650164.K5WZM7"/>
<feature type="chain" id="PRO_5003885949" description="Phytocyanin domain-containing protein" evidence="2">
    <location>
        <begin position="22"/>
        <end position="362"/>
    </location>
</feature>
<dbReference type="Proteomes" id="UP000008370">
    <property type="component" value="Unassembled WGS sequence"/>
</dbReference>
<sequence length="362" mass="37616">MLYIIPNLHLILGIFVLAVQATEFQVVVGGPGKLRFDPQTVNASPGDVVTFVFKQSNHTATESTFESPCEMAPGGFDSGFLPVADNNTDGPFPAAQLTVSSTDPVWVYCRQTNHCQQGMVFAINPGDQFPAFQMAATGGILSTSPPAEPTSTFVTITKTSTTSLPITSSSIPTTSSSSTGSASPTSLSSDHIVVVGGPDILAFSPSNITAQIGDTVTFQFRQKNHTVTQSTFAAPCVALADTSTSGQSGFDSGFMPIADNATSFPTYTIQVNDTSPIWAFCRQVSHCGEGMVFSVNSPLSGSSSFAAFQAHAKQLNGTSASNTTNATTSTSSAGLGATVRWSVGRYAGVATTTVTLLLGLMI</sequence>
<protein>
    <recommendedName>
        <fullName evidence="5">Phytocyanin domain-containing protein</fullName>
    </recommendedName>
</protein>